<dbReference type="InterPro" id="IPR057279">
    <property type="entry name" value="MGAT4"/>
</dbReference>
<dbReference type="RefSeq" id="XP_020858892.1">
    <property type="nucleotide sequence ID" value="XM_021003233.1"/>
</dbReference>
<dbReference type="PANTHER" id="PTHR12062:SF11">
    <property type="entry name" value="ALPHA-1,3-MANNOSYL-GLYCOPROTEIN 4-BETA-N-ACETYLGLUCOSAMINYLTRANSFERASE-LIKE PROTEIN MGAT4E"/>
    <property type="match status" value="1"/>
</dbReference>
<evidence type="ECO:0000313" key="3">
    <source>
        <dbReference type="RefSeq" id="XP_020858891.1"/>
    </source>
</evidence>
<dbReference type="InterPro" id="IPR006759">
    <property type="entry name" value="Glyco_transf_54"/>
</dbReference>
<dbReference type="PANTHER" id="PTHR12062">
    <property type="entry name" value="N-ACETYLGLUCOSAMINYLTRANSFERASE VI"/>
    <property type="match status" value="1"/>
</dbReference>
<reference evidence="3 4" key="1">
    <citation type="submission" date="2025-04" db="UniProtKB">
        <authorList>
            <consortium name="RefSeq"/>
        </authorList>
    </citation>
    <scope>IDENTIFICATION</scope>
    <source>
        <tissue evidence="3 4">Spleen</tissue>
    </source>
</reference>
<dbReference type="GO" id="GO:0008375">
    <property type="term" value="F:acetylglucosaminyltransferase activity"/>
    <property type="evidence" value="ECO:0007669"/>
    <property type="project" value="TreeGrafter"/>
</dbReference>
<organism evidence="2 3">
    <name type="scientific">Phascolarctos cinereus</name>
    <name type="common">Koala</name>
    <dbReference type="NCBI Taxonomy" id="38626"/>
    <lineage>
        <taxon>Eukaryota</taxon>
        <taxon>Metazoa</taxon>
        <taxon>Chordata</taxon>
        <taxon>Craniata</taxon>
        <taxon>Vertebrata</taxon>
        <taxon>Euteleostomi</taxon>
        <taxon>Mammalia</taxon>
        <taxon>Metatheria</taxon>
        <taxon>Diprotodontia</taxon>
        <taxon>Phascolarctidae</taxon>
        <taxon>Phascolarctos</taxon>
    </lineage>
</organism>
<gene>
    <name evidence="3 4" type="primary">LOC110219671</name>
</gene>
<dbReference type="GeneTree" id="ENSGT00940000163962"/>
<evidence type="ECO:0000259" key="1">
    <source>
        <dbReference type="Pfam" id="PF04666"/>
    </source>
</evidence>
<proteinExistence type="predicted"/>
<accession>A0A6P5LS64</accession>
<dbReference type="KEGG" id="pcw:110219671"/>
<dbReference type="Proteomes" id="UP000515140">
    <property type="component" value="Unplaced"/>
</dbReference>
<dbReference type="RefSeq" id="XP_020858891.1">
    <property type="nucleotide sequence ID" value="XM_021003232.1"/>
</dbReference>
<name>A0A6P5LS64_PHACI</name>
<evidence type="ECO:0000313" key="2">
    <source>
        <dbReference type="Proteomes" id="UP000515140"/>
    </source>
</evidence>
<dbReference type="GO" id="GO:0006487">
    <property type="term" value="P:protein N-linked glycosylation"/>
    <property type="evidence" value="ECO:0007669"/>
    <property type="project" value="TreeGrafter"/>
</dbReference>
<dbReference type="GeneID" id="110219671"/>
<evidence type="ECO:0000313" key="4">
    <source>
        <dbReference type="RefSeq" id="XP_020858892.1"/>
    </source>
</evidence>
<protein>
    <submittedName>
        <fullName evidence="3 4">Alpha-1,3-mannosyl-glycoprotein 4-beta-N-acetylglucosaminyltransferase-like protein MGAT4E isoform X1</fullName>
    </submittedName>
</protein>
<feature type="domain" description="MGAT4 conserved region" evidence="1">
    <location>
        <begin position="66"/>
        <end position="306"/>
    </location>
</feature>
<dbReference type="AlphaFoldDB" id="A0A6P5LS64"/>
<keyword evidence="2" id="KW-1185">Reference proteome</keyword>
<dbReference type="OMA" id="PLEDWQN"/>
<dbReference type="Pfam" id="PF04666">
    <property type="entry name" value="MGAT4_cons"/>
    <property type="match status" value="1"/>
</dbReference>
<sequence>MLGIMLRSFKHYTIILAGAGLLWFLISLGTPKINEDIYLLETKRSMHQKFSSKSEKYLRENSYNVPSRVSHLTYQYLAGALPLKKKILTVGLSSMQNPTGRYLMSTLRSVFRVSSKNELKDITVLVHLADSDPDWLNETVSIIASHFTPQILQGQLLVIHAPSAAYQHLWDQPYTVFNFSDIKTFQSKQMLDYAFLMSFAANLSDYFLMIEDNIWCAHHFLTTIQQEIEARKDKPWTIIESANHGLVGKLCHSRDLPKLAGFLLLFYQDESPDLLLFHFRSLQGQQDPIHISTFLFYHFDSSSSFLTHDLYTCEKPDSEKFQEHNFDIPDNPLAFIYTDMQTLQNYLPQNAYSLDETFFLTPDALPGHQLTVILDKGSNMIRVQVLTGTAVEKLQSLEGKVELGSNPTGESKHCTKYIFLGQLWDGQLDCRVKHRQTGHNVSCVRLVVTSPKPWVMVRHINIWVSHEDL</sequence>